<reference evidence="4 5" key="1">
    <citation type="submission" date="2018-09" db="EMBL/GenBank/DDBJ databases">
        <title>Genomic investigation of the strawberry pathogen Phytophthora fragariae indicates pathogenicity is determined by transcriptional variation in three key races.</title>
        <authorList>
            <person name="Adams T.M."/>
            <person name="Armitage A.D."/>
            <person name="Sobczyk M.K."/>
            <person name="Bates H.J."/>
            <person name="Dunwell J.M."/>
            <person name="Nellist C.F."/>
            <person name="Harrison R.J."/>
        </authorList>
    </citation>
    <scope>NUCLEOTIDE SEQUENCE [LARGE SCALE GENOMIC DNA]</scope>
    <source>
        <strain evidence="2 4">BC-23</strain>
        <strain evidence="3 5">NOV-77</strain>
        <strain evidence="1 6">ONT-3</strain>
    </source>
</reference>
<sequence length="62" mass="6774">MAATDPTGIGPFPTHIYAGQLQTLYELKASVSSARVTRFTSQRAIQGFKMARACIIDQVQVM</sequence>
<evidence type="ECO:0000313" key="1">
    <source>
        <dbReference type="EMBL" id="KAE9072327.1"/>
    </source>
</evidence>
<evidence type="ECO:0000313" key="2">
    <source>
        <dbReference type="EMBL" id="KAE9180234.1"/>
    </source>
</evidence>
<organism evidence="1 6">
    <name type="scientific">Phytophthora fragariae</name>
    <dbReference type="NCBI Taxonomy" id="53985"/>
    <lineage>
        <taxon>Eukaryota</taxon>
        <taxon>Sar</taxon>
        <taxon>Stramenopiles</taxon>
        <taxon>Oomycota</taxon>
        <taxon>Peronosporomycetes</taxon>
        <taxon>Peronosporales</taxon>
        <taxon>Peronosporaceae</taxon>
        <taxon>Phytophthora</taxon>
    </lineage>
</organism>
<evidence type="ECO:0000313" key="5">
    <source>
        <dbReference type="Proteomes" id="UP000486351"/>
    </source>
</evidence>
<dbReference type="EMBL" id="QXFY01002935">
    <property type="protein sequence ID" value="KAE9290548.1"/>
    <property type="molecule type" value="Genomic_DNA"/>
</dbReference>
<evidence type="ECO:0000313" key="3">
    <source>
        <dbReference type="EMBL" id="KAE9290548.1"/>
    </source>
</evidence>
<dbReference type="EMBL" id="QXFX01002949">
    <property type="protein sequence ID" value="KAE9072327.1"/>
    <property type="molecule type" value="Genomic_DNA"/>
</dbReference>
<comment type="caution">
    <text evidence="1">The sequence shown here is derived from an EMBL/GenBank/DDBJ whole genome shotgun (WGS) entry which is preliminary data.</text>
</comment>
<evidence type="ECO:0000313" key="4">
    <source>
        <dbReference type="Proteomes" id="UP000476176"/>
    </source>
</evidence>
<dbReference type="AlphaFoldDB" id="A0A6G0K0B9"/>
<proteinExistence type="predicted"/>
<dbReference type="Proteomes" id="UP000476176">
    <property type="component" value="Unassembled WGS sequence"/>
</dbReference>
<name>A0A6G0K0B9_9STRA</name>
<accession>A0A6G0K0B9</accession>
<gene>
    <name evidence="2" type="ORF">PF004_g24899</name>
    <name evidence="3" type="ORF">PF008_g25571</name>
    <name evidence="1" type="ORF">PF010_g25526</name>
</gene>
<protein>
    <submittedName>
        <fullName evidence="1">Uncharacterized protein</fullName>
    </submittedName>
</protein>
<dbReference type="Proteomes" id="UP000488956">
    <property type="component" value="Unassembled WGS sequence"/>
</dbReference>
<dbReference type="EMBL" id="QXGC01002933">
    <property type="protein sequence ID" value="KAE9180234.1"/>
    <property type="molecule type" value="Genomic_DNA"/>
</dbReference>
<dbReference type="Proteomes" id="UP000486351">
    <property type="component" value="Unassembled WGS sequence"/>
</dbReference>
<evidence type="ECO:0000313" key="6">
    <source>
        <dbReference type="Proteomes" id="UP000488956"/>
    </source>
</evidence>